<comment type="caution">
    <text evidence="3">The sequence shown here is derived from an EMBL/GenBank/DDBJ whole genome shotgun (WGS) entry which is preliminary data.</text>
</comment>
<dbReference type="Pfam" id="PF13549">
    <property type="entry name" value="ATP-grasp_5"/>
    <property type="match status" value="1"/>
</dbReference>
<evidence type="ECO:0000313" key="3">
    <source>
        <dbReference type="EMBL" id="PRZ42584.1"/>
    </source>
</evidence>
<dbReference type="Pfam" id="PF13380">
    <property type="entry name" value="CoA_binding_2"/>
    <property type="match status" value="1"/>
</dbReference>
<organism evidence="3 4">
    <name type="scientific">Antricoccus suffuscus</name>
    <dbReference type="NCBI Taxonomy" id="1629062"/>
    <lineage>
        <taxon>Bacteria</taxon>
        <taxon>Bacillati</taxon>
        <taxon>Actinomycetota</taxon>
        <taxon>Actinomycetes</taxon>
        <taxon>Geodermatophilales</taxon>
        <taxon>Antricoccaceae</taxon>
        <taxon>Antricoccus</taxon>
    </lineage>
</organism>
<dbReference type="PROSITE" id="PS50975">
    <property type="entry name" value="ATP_GRASP"/>
    <property type="match status" value="1"/>
</dbReference>
<dbReference type="Pfam" id="PF13607">
    <property type="entry name" value="Succ_CoA_lig"/>
    <property type="match status" value="1"/>
</dbReference>
<dbReference type="InterPro" id="IPR013815">
    <property type="entry name" value="ATP_grasp_subdomain_1"/>
</dbReference>
<keyword evidence="4" id="KW-1185">Reference proteome</keyword>
<dbReference type="InterPro" id="IPR011761">
    <property type="entry name" value="ATP-grasp"/>
</dbReference>
<feature type="domain" description="ATP-grasp" evidence="2">
    <location>
        <begin position="529"/>
        <end position="565"/>
    </location>
</feature>
<dbReference type="SUPFAM" id="SSF51735">
    <property type="entry name" value="NAD(P)-binding Rossmann-fold domains"/>
    <property type="match status" value="1"/>
</dbReference>
<dbReference type="InterPro" id="IPR016102">
    <property type="entry name" value="Succinyl-CoA_synth-like"/>
</dbReference>
<proteinExistence type="predicted"/>
<dbReference type="SUPFAM" id="SSF56059">
    <property type="entry name" value="Glutathione synthetase ATP-binding domain-like"/>
    <property type="match status" value="1"/>
</dbReference>
<gene>
    <name evidence="3" type="ORF">CLV47_105206</name>
</gene>
<dbReference type="Gene3D" id="3.30.1490.20">
    <property type="entry name" value="ATP-grasp fold, A domain"/>
    <property type="match status" value="1"/>
</dbReference>
<name>A0A2T1A226_9ACTN</name>
<reference evidence="3 4" key="1">
    <citation type="submission" date="2018-03" db="EMBL/GenBank/DDBJ databases">
        <title>Genomic Encyclopedia of Archaeal and Bacterial Type Strains, Phase II (KMG-II): from individual species to whole genera.</title>
        <authorList>
            <person name="Goeker M."/>
        </authorList>
    </citation>
    <scope>NUCLEOTIDE SEQUENCE [LARGE SCALE GENOMIC DNA]</scope>
    <source>
        <strain evidence="3 4">DSM 100065</strain>
    </source>
</reference>
<dbReference type="Gene3D" id="3.30.470.20">
    <property type="entry name" value="ATP-grasp fold, B domain"/>
    <property type="match status" value="1"/>
</dbReference>
<evidence type="ECO:0000256" key="1">
    <source>
        <dbReference type="PROSITE-ProRule" id="PRU00409"/>
    </source>
</evidence>
<dbReference type="PANTHER" id="PTHR42793">
    <property type="entry name" value="COA BINDING DOMAIN CONTAINING PROTEIN"/>
    <property type="match status" value="1"/>
</dbReference>
<dbReference type="SUPFAM" id="SSF52210">
    <property type="entry name" value="Succinyl-CoA synthetase domains"/>
    <property type="match status" value="2"/>
</dbReference>
<dbReference type="SMART" id="SM00881">
    <property type="entry name" value="CoA_binding"/>
    <property type="match status" value="1"/>
</dbReference>
<dbReference type="InterPro" id="IPR003781">
    <property type="entry name" value="CoA-bd"/>
</dbReference>
<dbReference type="AlphaFoldDB" id="A0A2T1A226"/>
<dbReference type="Gene3D" id="3.40.50.720">
    <property type="entry name" value="NAD(P)-binding Rossmann-like Domain"/>
    <property type="match status" value="1"/>
</dbReference>
<evidence type="ECO:0000313" key="4">
    <source>
        <dbReference type="Proteomes" id="UP000237752"/>
    </source>
</evidence>
<dbReference type="GO" id="GO:0046872">
    <property type="term" value="F:metal ion binding"/>
    <property type="evidence" value="ECO:0007669"/>
    <property type="project" value="InterPro"/>
</dbReference>
<dbReference type="InterPro" id="IPR036291">
    <property type="entry name" value="NAD(P)-bd_dom_sf"/>
</dbReference>
<keyword evidence="1" id="KW-0067">ATP-binding</keyword>
<dbReference type="Proteomes" id="UP000237752">
    <property type="component" value="Unassembled WGS sequence"/>
</dbReference>
<dbReference type="GO" id="GO:0005524">
    <property type="term" value="F:ATP binding"/>
    <property type="evidence" value="ECO:0007669"/>
    <property type="project" value="UniProtKB-UniRule"/>
</dbReference>
<protein>
    <submittedName>
        <fullName evidence="3">Acyl-CoA synthetase (NDP forming)</fullName>
    </submittedName>
</protein>
<accession>A0A2T1A226</accession>
<evidence type="ECO:0000259" key="2">
    <source>
        <dbReference type="PROSITE" id="PS50975"/>
    </source>
</evidence>
<keyword evidence="1" id="KW-0547">Nucleotide-binding</keyword>
<sequence>MGQRSQLVENGQEATEADIEVMRRKLSTPDRLRALFAPKSVAVVGASDGSGWSRFIIDSLRTAGITDKLIPVHPKHPEAFGIPTVPNLRDLAEPVDLAFALVPTRAVQGVMEDAVAAGIKNMIVLAADFGEGGEEGKARQQSLINYATANDLTVLGPNCLGYINAHAGAAPFGLPILPPLRPGPVGVVLQSGALAANVMSFARARGVGISLLTSMGNEAIITAADVVEYLIEDDNTKVIAMFLEGIRDPARFTELADRALAAGKPIVALKAGRSPGGQATALAHTGAVAGDVAVIDAVFRQYGVVRVDSLEELIVTAGLFGYCDRPTGNRMGVVTASGGACDIIADRSHIEKIEIPDFSSTTVEKLTEVLPPFASARNPLDVTGAILADVNSAQSGLGDVSLNAVAADPNVDFLINALALPAAEPPDSGPLERRLTAIADTAKQFDVPILHFVTTCNDISPYALQMLDKHSIHPPLGGIEFGLKAIGHALRWERTRATREAAGPPVHPQLVTKDVDAPQIGSWSEDQSRNFVSANGVPVVPAHLVTTAKDAVDAAEKLGYPVVLKVCSATITHKSDIGGVALNLGDAAAVEEAFERVHKAGLEETDDVDGVLVGAMRAGGVELFVGLTVDPSFGPVLALGLGGVFVEVLKDVSLRPLPVSQAQIAEMLDELRGAPLLHGARGSNPVDIDAVTAAIAGIVDSAQALGPTLGTLEVNPLWVDGTQVEALDVLIVTENR</sequence>
<dbReference type="InterPro" id="IPR032875">
    <property type="entry name" value="Succ_CoA_lig_flav_dom"/>
</dbReference>
<dbReference type="OrthoDB" id="190266at2"/>
<dbReference type="PANTHER" id="PTHR42793:SF1">
    <property type="entry name" value="PEPTIDYL-LYSINE N-ACETYLTRANSFERASE PATZ"/>
    <property type="match status" value="1"/>
</dbReference>
<dbReference type="EMBL" id="PVUE01000005">
    <property type="protein sequence ID" value="PRZ42584.1"/>
    <property type="molecule type" value="Genomic_DNA"/>
</dbReference>
<dbReference type="RefSeq" id="WP_106348606.1">
    <property type="nucleotide sequence ID" value="NZ_PVUE01000005.1"/>
</dbReference>
<dbReference type="Gene3D" id="3.40.50.261">
    <property type="entry name" value="Succinyl-CoA synthetase domains"/>
    <property type="match status" value="2"/>
</dbReference>